<comment type="caution">
    <text evidence="1">The sequence shown here is derived from an EMBL/GenBank/DDBJ whole genome shotgun (WGS) entry which is preliminary data.</text>
</comment>
<dbReference type="EMBL" id="BMJV01000003">
    <property type="protein sequence ID" value="GGG70681.1"/>
    <property type="molecule type" value="Genomic_DNA"/>
</dbReference>
<dbReference type="AlphaFoldDB" id="A0A8J2ZJB3"/>
<dbReference type="InterPro" id="IPR007434">
    <property type="entry name" value="FemAB-like"/>
</dbReference>
<proteinExistence type="predicted"/>
<protein>
    <submittedName>
        <fullName evidence="1">Uncharacterized protein</fullName>
    </submittedName>
</protein>
<dbReference type="PANTHER" id="PTHR47017:SF1">
    <property type="entry name" value="ACYL-COA"/>
    <property type="match status" value="1"/>
</dbReference>
<dbReference type="InterPro" id="IPR016181">
    <property type="entry name" value="Acyl_CoA_acyltransferase"/>
</dbReference>
<keyword evidence="2" id="KW-1185">Reference proteome</keyword>
<evidence type="ECO:0000313" key="2">
    <source>
        <dbReference type="Proteomes" id="UP000617145"/>
    </source>
</evidence>
<dbReference type="Proteomes" id="UP000617145">
    <property type="component" value="Unassembled WGS sequence"/>
</dbReference>
<dbReference type="PANTHER" id="PTHR47017">
    <property type="entry name" value="ACYL-COA"/>
    <property type="match status" value="1"/>
</dbReference>
<gene>
    <name evidence="1" type="ORF">GCM10011415_17930</name>
</gene>
<reference evidence="1" key="1">
    <citation type="journal article" date="2014" name="Int. J. Syst. Evol. Microbiol.">
        <title>Complete genome sequence of Corynebacterium casei LMG S-19264T (=DSM 44701T), isolated from a smear-ripened cheese.</title>
        <authorList>
            <consortium name="US DOE Joint Genome Institute (JGI-PGF)"/>
            <person name="Walter F."/>
            <person name="Albersmeier A."/>
            <person name="Kalinowski J."/>
            <person name="Ruckert C."/>
        </authorList>
    </citation>
    <scope>NUCLEOTIDE SEQUENCE</scope>
    <source>
        <strain evidence="1">CGMCC 1.15762</strain>
    </source>
</reference>
<reference evidence="1" key="2">
    <citation type="submission" date="2020-09" db="EMBL/GenBank/DDBJ databases">
        <authorList>
            <person name="Sun Q."/>
            <person name="Zhou Y."/>
        </authorList>
    </citation>
    <scope>NUCLEOTIDE SEQUENCE</scope>
    <source>
        <strain evidence="1">CGMCC 1.15762</strain>
    </source>
</reference>
<accession>A0A8J2ZJB3</accession>
<sequence>MTDQSPTDQRPDGQDTSGATVAVNVLTSIDQIAPLDWDACACPEAADGGRPNDPFTTWRFLHALEASGSVGRGTGWEPRYLVVEVDGQIIAAAPLYAKGNSQGEYIFDHSWAHAYENAGGRYYPKLQIAVPFTPATGRRFLTRPGYETMGISALVQGAVQLGAENGLSSLHVTFCTEAEAIAGEQMGLLRRTTQQFHWLNRGYADFDAFLETLASRKRKAIRKERRTAQAFGGEIRMLTGDEIEPEHWDSFWRFYQDTGARKWGQPYLTREFFEIAHETMRGDMAMVMASRDGMDVAGALNFIGRDALYGRYWGCVEDHPCLHFEACYYQAIDFAIAHGLGRVEAGAQGEHKLARGYLPMETHSLHWIADRGFARAVESYLEEERRAVGEEIEILTDWGPFRKENRKEQE</sequence>
<dbReference type="SUPFAM" id="SSF55729">
    <property type="entry name" value="Acyl-CoA N-acyltransferases (Nat)"/>
    <property type="match status" value="1"/>
</dbReference>
<dbReference type="Gene3D" id="3.40.630.30">
    <property type="match status" value="1"/>
</dbReference>
<organism evidence="1 2">
    <name type="scientific">Salipiger pallidus</name>
    <dbReference type="NCBI Taxonomy" id="1775170"/>
    <lineage>
        <taxon>Bacteria</taxon>
        <taxon>Pseudomonadati</taxon>
        <taxon>Pseudomonadota</taxon>
        <taxon>Alphaproteobacteria</taxon>
        <taxon>Rhodobacterales</taxon>
        <taxon>Roseobacteraceae</taxon>
        <taxon>Salipiger</taxon>
    </lineage>
</organism>
<evidence type="ECO:0000313" key="1">
    <source>
        <dbReference type="EMBL" id="GGG70681.1"/>
    </source>
</evidence>
<name>A0A8J2ZJB3_9RHOB</name>
<dbReference type="RefSeq" id="WP_188789883.1">
    <property type="nucleotide sequence ID" value="NZ_BMJV01000003.1"/>
</dbReference>
<dbReference type="Pfam" id="PF04339">
    <property type="entry name" value="FemAB_like"/>
    <property type="match status" value="1"/>
</dbReference>